<dbReference type="NCBIfam" id="TIGR00360">
    <property type="entry name" value="ComEC_N-term"/>
    <property type="match status" value="1"/>
</dbReference>
<keyword evidence="5 6" id="KW-0472">Membrane</keyword>
<evidence type="ECO:0000313" key="9">
    <source>
        <dbReference type="Proteomes" id="UP000000447"/>
    </source>
</evidence>
<keyword evidence="4 6" id="KW-1133">Transmembrane helix</keyword>
<evidence type="ECO:0000313" key="8">
    <source>
        <dbReference type="EMBL" id="ACM05944.1"/>
    </source>
</evidence>
<feature type="transmembrane region" description="Helical" evidence="6">
    <location>
        <begin position="300"/>
        <end position="320"/>
    </location>
</feature>
<evidence type="ECO:0000256" key="6">
    <source>
        <dbReference type="SAM" id="Phobius"/>
    </source>
</evidence>
<dbReference type="RefSeq" id="WP_012642068.1">
    <property type="nucleotide sequence ID" value="NC_011959.1"/>
</dbReference>
<dbReference type="OrthoDB" id="9761531at2"/>
<dbReference type="PANTHER" id="PTHR30619">
    <property type="entry name" value="DNA INTERNALIZATION/COMPETENCE PROTEIN COMEC/REC2"/>
    <property type="match status" value="1"/>
</dbReference>
<dbReference type="InterPro" id="IPR004477">
    <property type="entry name" value="ComEC_N"/>
</dbReference>
<organism evidence="8 9">
    <name type="scientific">Thermomicrobium roseum (strain ATCC 27502 / DSM 5159 / P-2)</name>
    <dbReference type="NCBI Taxonomy" id="309801"/>
    <lineage>
        <taxon>Bacteria</taxon>
        <taxon>Pseudomonadati</taxon>
        <taxon>Thermomicrobiota</taxon>
        <taxon>Thermomicrobia</taxon>
        <taxon>Thermomicrobiales</taxon>
        <taxon>Thermomicrobiaceae</taxon>
        <taxon>Thermomicrobium</taxon>
    </lineage>
</organism>
<evidence type="ECO:0000256" key="5">
    <source>
        <dbReference type="ARBA" id="ARBA00023136"/>
    </source>
</evidence>
<dbReference type="Proteomes" id="UP000000447">
    <property type="component" value="Chromosome"/>
</dbReference>
<evidence type="ECO:0000256" key="2">
    <source>
        <dbReference type="ARBA" id="ARBA00022475"/>
    </source>
</evidence>
<keyword evidence="2" id="KW-1003">Cell membrane</keyword>
<feature type="transmembrane region" description="Helical" evidence="6">
    <location>
        <begin position="45"/>
        <end position="65"/>
    </location>
</feature>
<feature type="transmembrane region" description="Helical" evidence="6">
    <location>
        <begin position="6"/>
        <end position="38"/>
    </location>
</feature>
<sequence>MTGAWVAFGFVIGAAGATVGMLPALGIVAASVAIAWVFARDERRVLVTSFLVVSGFTLGLARYAMWEPASDRLAEGRGKVLWIDDTSSLQRLVALRDDGRLVGLQVDGRLELLPGEPIAWRGEYRVDRTRLDGVPVAGMYHVSAEDVQRGQREGVLQSVRNRVRSTVLRGVPEPSGSLALGILTGDDRGLSRSTRLVLREAGLSHLTAVSGWNVAVVTAFADGLLSVLRARRWIRPLAILALVWGYATLTGLEPPVIRAAAMASLYVLARWRGWPREPLNALGWAVVLVLILRPELLASLAFQLSALATAALSVGRLLVAGRRWGEFILLPVVVHAVVTPLLLARFGTYSLVAPLANVLVEPVVPWLLAAGLIALIGGVMPWLASVFGVPAWILGHWIVLVGDMAGRLPGGTGTSMAPPIEWIEWVYALAGAGMLAWIDRRATAP</sequence>
<dbReference type="EMBL" id="CP001275">
    <property type="protein sequence ID" value="ACM05944.1"/>
    <property type="molecule type" value="Genomic_DNA"/>
</dbReference>
<keyword evidence="3 6" id="KW-0812">Transmembrane</keyword>
<evidence type="ECO:0000256" key="3">
    <source>
        <dbReference type="ARBA" id="ARBA00022692"/>
    </source>
</evidence>
<comment type="subcellular location">
    <subcellularLocation>
        <location evidence="1">Cell membrane</location>
        <topology evidence="1">Multi-pass membrane protein</topology>
    </subcellularLocation>
</comment>
<feature type="transmembrane region" description="Helical" evidence="6">
    <location>
        <begin position="202"/>
        <end position="221"/>
    </location>
</feature>
<feature type="transmembrane region" description="Helical" evidence="6">
    <location>
        <begin position="327"/>
        <end position="346"/>
    </location>
</feature>
<protein>
    <submittedName>
        <fullName evidence="8">ComE-like competence protein</fullName>
    </submittedName>
</protein>
<dbReference type="Pfam" id="PF03772">
    <property type="entry name" value="Competence"/>
    <property type="match status" value="1"/>
</dbReference>
<feature type="transmembrane region" description="Helical" evidence="6">
    <location>
        <begin position="366"/>
        <end position="384"/>
    </location>
</feature>
<reference evidence="8 9" key="1">
    <citation type="journal article" date="2009" name="PLoS ONE">
        <title>Complete genome sequence of the aerobic CO-oxidizing thermophile Thermomicrobium roseum.</title>
        <authorList>
            <person name="Wu D."/>
            <person name="Raymond J."/>
            <person name="Wu M."/>
            <person name="Chatterji S."/>
            <person name="Ren Q."/>
            <person name="Graham J.E."/>
            <person name="Bryant D.A."/>
            <person name="Robb F."/>
            <person name="Colman A."/>
            <person name="Tallon L.J."/>
            <person name="Badger J.H."/>
            <person name="Madupu R."/>
            <person name="Ward N.L."/>
            <person name="Eisen J.A."/>
        </authorList>
    </citation>
    <scope>NUCLEOTIDE SEQUENCE [LARGE SCALE GENOMIC DNA]</scope>
    <source>
        <strain evidence="9">ATCC 27502 / DSM 5159 / P-2</strain>
    </source>
</reference>
<dbReference type="eggNOG" id="COG0658">
    <property type="taxonomic scope" value="Bacteria"/>
</dbReference>
<dbReference type="HOGENOM" id="CLU_615283_0_0_0"/>
<gene>
    <name evidence="8" type="ordered locus">trd_0672</name>
</gene>
<dbReference type="GO" id="GO:0005886">
    <property type="term" value="C:plasma membrane"/>
    <property type="evidence" value="ECO:0007669"/>
    <property type="project" value="UniProtKB-SubCell"/>
</dbReference>
<proteinExistence type="predicted"/>
<evidence type="ECO:0000256" key="4">
    <source>
        <dbReference type="ARBA" id="ARBA00022989"/>
    </source>
</evidence>
<dbReference type="PANTHER" id="PTHR30619:SF7">
    <property type="entry name" value="BETA-LACTAMASE DOMAIN PROTEIN"/>
    <property type="match status" value="1"/>
</dbReference>
<evidence type="ECO:0000256" key="1">
    <source>
        <dbReference type="ARBA" id="ARBA00004651"/>
    </source>
</evidence>
<dbReference type="KEGG" id="tro:trd_0672"/>
<evidence type="ECO:0000259" key="7">
    <source>
        <dbReference type="Pfam" id="PF03772"/>
    </source>
</evidence>
<name>B9KYW8_THERP</name>
<dbReference type="STRING" id="309801.trd_0672"/>
<accession>B9KYW8</accession>
<dbReference type="AlphaFoldDB" id="B9KYW8"/>
<feature type="domain" description="ComEC/Rec2-related protein" evidence="7">
    <location>
        <begin position="182"/>
        <end position="438"/>
    </location>
</feature>
<dbReference type="InterPro" id="IPR052159">
    <property type="entry name" value="Competence_DNA_uptake"/>
</dbReference>
<keyword evidence="9" id="KW-1185">Reference proteome</keyword>